<accession>A0A840NH34</accession>
<dbReference type="Gene3D" id="3.40.50.300">
    <property type="entry name" value="P-loop containing nucleotide triphosphate hydrolases"/>
    <property type="match status" value="3"/>
</dbReference>
<dbReference type="GO" id="GO:0005524">
    <property type="term" value="F:ATP binding"/>
    <property type="evidence" value="ECO:0007669"/>
    <property type="project" value="UniProtKB-KW"/>
</dbReference>
<keyword evidence="2" id="KW-0547">Nucleotide-binding</keyword>
<evidence type="ECO:0008006" key="10">
    <source>
        <dbReference type="Google" id="ProtNLM"/>
    </source>
</evidence>
<evidence type="ECO:0000256" key="1">
    <source>
        <dbReference type="ARBA" id="ARBA00007913"/>
    </source>
</evidence>
<dbReference type="SUPFAM" id="SSF52540">
    <property type="entry name" value="P-loop containing nucleoside triphosphate hydrolases"/>
    <property type="match status" value="1"/>
</dbReference>
<evidence type="ECO:0000313" key="9">
    <source>
        <dbReference type="Proteomes" id="UP000580474"/>
    </source>
</evidence>
<dbReference type="SUPFAM" id="SSF52129">
    <property type="entry name" value="Caspase-like"/>
    <property type="match status" value="1"/>
</dbReference>
<dbReference type="GO" id="GO:0043139">
    <property type="term" value="F:5'-3' DNA helicase activity"/>
    <property type="evidence" value="ECO:0007669"/>
    <property type="project" value="TreeGrafter"/>
</dbReference>
<dbReference type="RefSeq" id="WP_184479879.1">
    <property type="nucleotide sequence ID" value="NZ_JACHIV010000001.1"/>
</dbReference>
<gene>
    <name evidence="8" type="ORF">BJ969_003419</name>
</gene>
<dbReference type="Pfam" id="PF13086">
    <property type="entry name" value="AAA_11"/>
    <property type="match status" value="1"/>
</dbReference>
<evidence type="ECO:0000256" key="5">
    <source>
        <dbReference type="ARBA" id="ARBA00022840"/>
    </source>
</evidence>
<keyword evidence="4" id="KW-0347">Helicase</keyword>
<dbReference type="Proteomes" id="UP000580474">
    <property type="component" value="Unassembled WGS sequence"/>
</dbReference>
<dbReference type="PANTHER" id="PTHR43788:SF8">
    <property type="entry name" value="DNA-BINDING PROTEIN SMUBP-2"/>
    <property type="match status" value="1"/>
</dbReference>
<dbReference type="EMBL" id="JACHIV010000001">
    <property type="protein sequence ID" value="MBB5070331.1"/>
    <property type="molecule type" value="Genomic_DNA"/>
</dbReference>
<comment type="caution">
    <text evidence="8">The sequence shown here is derived from an EMBL/GenBank/DDBJ whole genome shotgun (WGS) entry which is preliminary data.</text>
</comment>
<dbReference type="InterPro" id="IPR041677">
    <property type="entry name" value="DNA2/NAM7_AAA_11"/>
</dbReference>
<sequence length="1215" mass="131613">MTRPQRRRALLIGTGHHRDERIEALPSSRTDTGLLRQVLEHRQIGGFQPVRVVHDPTADDMRAEIAGFLEDCGPDELALLYITGHGERMVAVDGEYVFLATDTSLDDIAGTGVGAEFVNEQLEACRSPHKVAILDSCASGGFALGFETKHKPLKSTRAARKRPSPLSSRGVYVIGSARAREPAVAGADGEPSAFTGRLVEALRTGKVGHDGSGVVTVADLFGYVNQRMREDGGQVPVSSSIGVDDRIVLARCPRGAAPVLEPLAARPAGPAVEGPAPAAPKAAPGREALLDYHRRCLLAATPETGLIPVRAEGEQYAMLPGQERFLCGELDDDGCAPVPPEAEKFLDEAERQGGELWAGYPAVVLHDRRRGSGPEFAPLLVRRVELVDTGTGRRRLRPSGPVLPHPGLAKKKLGKEEADVLAESFEPNWQGGQRQRMAADVLALLRETYRWQNNAELVPDSLDEVLDDRSPGEGARNAAVLLAVPRGGKADAGVLKDLAAIAEQPGRIRDTALGALFDGDTTTEADTPRVVAPWSLNDRQREALLGAMTRRLSTVTGPPGTGKSQLVANIVATAVADGQRVLVASTNNKAVDEVWHRCEQVQPGALVRTGSRANREREADSLRLLAGDAPQEPGRATAIAELAAAEHRATRARRDLGAIGRLDGELRAAGATRHDAAEALGRTEAELVELLGQRPQRWARRAGAAATAWVLAGWRRSRVVRAMRIDPHDCADPEPAAICRRVAEFAEAEQVWQDRRALLRDRPDDQRLAESLRAAADSARDASATVLRTAVRDAAREGRRAIRALLERQGSFDRPEVQAVLEHVRGWAVTCQSANRFPLKPGLFDLVVIDEASQCGIAPVLPLLFRARRAVVIGDVMQLKHIAKLDPVGEAGVRREVGIRADWLERRSLTFVRHSAFHAAERATGGALLLDEHYRCHPRIADTANRLFYDGELAVLTDIRGRPAMERPALEWQHVAGRAATPAAGGTWQNAEEADAVVRIVATLRRSLPVDATIGVVTPFRPQQRLLDRRLAGNPRIKVDTVHAFQGGECDVIVFSPVAAPGIEEKSVRWLEEQRNLWNVAITRARSQLIVAGNAEYWSTRAGVGGELAAAARNGHALPDPDEHQQRLYGLVPGAAVQLNQVLNGHRVDATVSHGGVPLSVLLDRGPAAGVDPGEHLHRMLRKRDLLDPERGVRSAVRVPVWRLYERDDTNEALA</sequence>
<proteinExistence type="inferred from homology"/>
<evidence type="ECO:0000256" key="3">
    <source>
        <dbReference type="ARBA" id="ARBA00022801"/>
    </source>
</evidence>
<feature type="domain" description="DNA2/NAM7 helicase helicase" evidence="6">
    <location>
        <begin position="536"/>
        <end position="880"/>
    </location>
</feature>
<dbReference type="PANTHER" id="PTHR43788">
    <property type="entry name" value="DNA2/NAM7 HELICASE FAMILY MEMBER"/>
    <property type="match status" value="1"/>
</dbReference>
<comment type="similarity">
    <text evidence="1">Belongs to the DNA2/NAM7 helicase family.</text>
</comment>
<dbReference type="InterPro" id="IPR029030">
    <property type="entry name" value="Caspase-like_dom_sf"/>
</dbReference>
<reference evidence="8 9" key="1">
    <citation type="submission" date="2020-08" db="EMBL/GenBank/DDBJ databases">
        <title>Sequencing the genomes of 1000 actinobacteria strains.</title>
        <authorList>
            <person name="Klenk H.-P."/>
        </authorList>
    </citation>
    <scope>NUCLEOTIDE SEQUENCE [LARGE SCALE GENOMIC DNA]</scope>
    <source>
        <strain evidence="8 9">DSM 45582</strain>
    </source>
</reference>
<dbReference type="GO" id="GO:0016787">
    <property type="term" value="F:hydrolase activity"/>
    <property type="evidence" value="ECO:0007669"/>
    <property type="project" value="UniProtKB-KW"/>
</dbReference>
<evidence type="ECO:0000313" key="8">
    <source>
        <dbReference type="EMBL" id="MBB5070331.1"/>
    </source>
</evidence>
<dbReference type="NCBIfam" id="NF047832">
    <property type="entry name" value="caspase_w_EACC1"/>
    <property type="match status" value="1"/>
</dbReference>
<protein>
    <recommendedName>
        <fullName evidence="10">Caspase domain-containing protein</fullName>
    </recommendedName>
</protein>
<dbReference type="InterPro" id="IPR047187">
    <property type="entry name" value="SF1_C_Upf1"/>
</dbReference>
<dbReference type="InterPro" id="IPR027417">
    <property type="entry name" value="P-loop_NTPase"/>
</dbReference>
<feature type="domain" description="DNA2/NAM7 helicase-like C-terminal" evidence="7">
    <location>
        <begin position="915"/>
        <end position="1095"/>
    </location>
</feature>
<dbReference type="InterPro" id="IPR050534">
    <property type="entry name" value="Coronavir_polyprotein_1ab"/>
</dbReference>
<evidence type="ECO:0000256" key="2">
    <source>
        <dbReference type="ARBA" id="ARBA00022741"/>
    </source>
</evidence>
<organism evidence="8 9">
    <name type="scientific">Saccharopolyspora gloriosae</name>
    <dbReference type="NCBI Taxonomy" id="455344"/>
    <lineage>
        <taxon>Bacteria</taxon>
        <taxon>Bacillati</taxon>
        <taxon>Actinomycetota</taxon>
        <taxon>Actinomycetes</taxon>
        <taxon>Pseudonocardiales</taxon>
        <taxon>Pseudonocardiaceae</taxon>
        <taxon>Saccharopolyspora</taxon>
    </lineage>
</organism>
<evidence type="ECO:0000256" key="4">
    <source>
        <dbReference type="ARBA" id="ARBA00022806"/>
    </source>
</evidence>
<dbReference type="Pfam" id="PF13087">
    <property type="entry name" value="AAA_12"/>
    <property type="match status" value="1"/>
</dbReference>
<evidence type="ECO:0000259" key="7">
    <source>
        <dbReference type="Pfam" id="PF13087"/>
    </source>
</evidence>
<dbReference type="InterPro" id="IPR041679">
    <property type="entry name" value="DNA2/NAM7-like_C"/>
</dbReference>
<keyword evidence="9" id="KW-1185">Reference proteome</keyword>
<dbReference type="CDD" id="cd18808">
    <property type="entry name" value="SF1_C_Upf1"/>
    <property type="match status" value="1"/>
</dbReference>
<keyword evidence="3" id="KW-0378">Hydrolase</keyword>
<evidence type="ECO:0000259" key="6">
    <source>
        <dbReference type="Pfam" id="PF13086"/>
    </source>
</evidence>
<keyword evidence="5" id="KW-0067">ATP-binding</keyword>
<dbReference type="Gene3D" id="3.40.50.1460">
    <property type="match status" value="1"/>
</dbReference>
<name>A0A840NH34_9PSEU</name>
<dbReference type="AlphaFoldDB" id="A0A840NH34"/>